<sequence>MHAEQTVVVEDEFGIDDTLKDDLKTVAGIPDVERVIALGDIGPSKSETPGSIAVATTGTVYPEFCSNVVNCGMSLLRTGLKEEDVTDELLTKFCERLQSPDERFSPDKQDTIGMLEHGAEYVVDEWGFSPDLLTNIENGGNMFKTENRTREIRELVPPWILSHPNAREDTPIPNLSGNHFIEFQVVDEVLDSDTATEWGLSEGDVLVAMHGDYQLTLYINWHYANRHKFREHAALQDKIKLQLSKLLFHAWSGRVRDLPQNWKCYNGSERFSGIDTNTVQGDRYVQTQHAAMNFGYANRLLANCYMADVLADITSKASDASLLWDVGHDTLQRESIGGEEYWIHRKAAGNAAAGKPAFISGSYNMDSFLGQGLPGAEAYLNSYDHGSGNVISYFESNGQLPKTDLSTAKYSLQEARDSDKIKHIDRKPIERLADNVTGKGILSGVAWLRPIANIGE</sequence>
<proteinExistence type="inferred from homology"/>
<dbReference type="GO" id="GO:0170057">
    <property type="term" value="F:RNA ligase (GTP) activity"/>
    <property type="evidence" value="ECO:0007669"/>
    <property type="project" value="UniProtKB-EC"/>
</dbReference>
<comment type="similarity">
    <text evidence="1 15">Belongs to the RtcB family.</text>
</comment>
<keyword evidence="17" id="KW-1185">Reference proteome</keyword>
<dbReference type="EC" id="6.5.1.-" evidence="15"/>
<feature type="binding site" evidence="13">
    <location>
        <position position="367"/>
    </location>
    <ligand>
        <name>GMP</name>
        <dbReference type="ChEBI" id="CHEBI:58115"/>
    </ligand>
</feature>
<keyword evidence="7 14" id="KW-0464">Manganese</keyword>
<keyword evidence="6 13" id="KW-0342">GTP-binding</keyword>
<comment type="catalytic activity">
    <reaction evidence="11">
        <text>a 3'-end 2',3'-cyclophospho-ribonucleotide-RNA + a 5'-end dephospho-ribonucleoside-RNA + GTP + H2O = a ribonucleotidyl-ribonucleotide-RNA + GMP + diphosphate + H(+)</text>
        <dbReference type="Rhea" id="RHEA:68080"/>
        <dbReference type="Rhea" id="RHEA-COMP:10464"/>
        <dbReference type="Rhea" id="RHEA-COMP:13936"/>
        <dbReference type="Rhea" id="RHEA-COMP:17355"/>
        <dbReference type="ChEBI" id="CHEBI:15377"/>
        <dbReference type="ChEBI" id="CHEBI:15378"/>
        <dbReference type="ChEBI" id="CHEBI:33019"/>
        <dbReference type="ChEBI" id="CHEBI:37565"/>
        <dbReference type="ChEBI" id="CHEBI:58115"/>
        <dbReference type="ChEBI" id="CHEBI:83064"/>
        <dbReference type="ChEBI" id="CHEBI:138284"/>
        <dbReference type="ChEBI" id="CHEBI:173118"/>
        <dbReference type="EC" id="6.5.1.8"/>
    </reaction>
</comment>
<dbReference type="Gene3D" id="3.90.1860.10">
    <property type="entry name" value="tRNA-splicing ligase RtcB"/>
    <property type="match status" value="1"/>
</dbReference>
<organism evidence="16 17">
    <name type="scientific">Natronomonas pharaonis (strain ATCC 35678 / DSM 2160 / CIP 103997 / JCM 8858 / NBRC 14720 / NCIMB 2260 / Gabara)</name>
    <name type="common">Halobacterium pharaonis</name>
    <dbReference type="NCBI Taxonomy" id="348780"/>
    <lineage>
        <taxon>Archaea</taxon>
        <taxon>Methanobacteriati</taxon>
        <taxon>Methanobacteriota</taxon>
        <taxon>Stenosarchaea group</taxon>
        <taxon>Halobacteria</taxon>
        <taxon>Halobacteriales</taxon>
        <taxon>Natronomonadaceae</taxon>
        <taxon>Natronomonas</taxon>
    </lineage>
</organism>
<name>A0A1U7EVK7_NATPD</name>
<evidence type="ECO:0000256" key="8">
    <source>
        <dbReference type="ARBA" id="ARBA00033766"/>
    </source>
</evidence>
<dbReference type="EnsemblBacteria" id="CAI49058">
    <property type="protein sequence ID" value="CAI49058"/>
    <property type="gene ID" value="NP_1934A"/>
</dbReference>
<feature type="binding site" evidence="14">
    <location>
        <position position="210"/>
    </location>
    <ligand>
        <name>Mn(2+)</name>
        <dbReference type="ChEBI" id="CHEBI:29035"/>
        <label>2</label>
    </ligand>
</feature>
<dbReference type="RefSeq" id="WP_011322690.1">
    <property type="nucleotide sequence ID" value="NC_007426.1"/>
</dbReference>
<accession>A0A1U7EVK7</accession>
<dbReference type="GeneID" id="3703194"/>
<evidence type="ECO:0000256" key="7">
    <source>
        <dbReference type="ARBA" id="ARBA00023211"/>
    </source>
</evidence>
<comment type="function">
    <text evidence="9">Essential for tRNA splicing and maturation. Acts by directly joining spliced tRNA halves to mature-sized tRNAs. Joins RNA with 2',3'-cyclic-phosphate or 3'-phosphate ends to RNA with 5'-hydroxy ends.</text>
</comment>
<protein>
    <recommendedName>
        <fullName evidence="8 15">tRNA-splicing ligase RtcB</fullName>
        <ecNumber evidence="15">6.5.1.-</ecNumber>
    </recommendedName>
</protein>
<evidence type="ECO:0000256" key="6">
    <source>
        <dbReference type="ARBA" id="ARBA00023134"/>
    </source>
</evidence>
<feature type="active site" description="GMP-histidine intermediate" evidence="12">
    <location>
        <position position="385"/>
    </location>
</feature>
<evidence type="ECO:0000256" key="5">
    <source>
        <dbReference type="ARBA" id="ARBA00022741"/>
    </source>
</evidence>
<dbReference type="STRING" id="348780.NP_1934A"/>
<feature type="binding site" evidence="13">
    <location>
        <begin position="178"/>
        <end position="182"/>
    </location>
    <ligand>
        <name>GMP</name>
        <dbReference type="ChEBI" id="CHEBI:58115"/>
    </ligand>
</feature>
<evidence type="ECO:0000313" key="17">
    <source>
        <dbReference type="Proteomes" id="UP000002698"/>
    </source>
</evidence>
<feature type="binding site" evidence="14">
    <location>
        <position position="179"/>
    </location>
    <ligand>
        <name>Mn(2+)</name>
        <dbReference type="ChEBI" id="CHEBI:29035"/>
        <label>1</label>
    </ligand>
</feature>
<evidence type="ECO:0000256" key="13">
    <source>
        <dbReference type="PIRSR" id="PIRSR601233-2"/>
    </source>
</evidence>
<evidence type="ECO:0000256" key="1">
    <source>
        <dbReference type="ARBA" id="ARBA00008071"/>
    </source>
</evidence>
<dbReference type="eggNOG" id="arCOG04246">
    <property type="taxonomic scope" value="Archaea"/>
</dbReference>
<feature type="binding site" evidence="13">
    <location>
        <begin position="385"/>
        <end position="388"/>
    </location>
    <ligand>
        <name>GMP</name>
        <dbReference type="ChEBI" id="CHEBI:58115"/>
    </ligand>
</feature>
<dbReference type="GO" id="GO:0003972">
    <property type="term" value="F:RNA ligase (ATP) activity"/>
    <property type="evidence" value="ECO:0007669"/>
    <property type="project" value="TreeGrafter"/>
</dbReference>
<evidence type="ECO:0000256" key="9">
    <source>
        <dbReference type="ARBA" id="ARBA00045316"/>
    </source>
</evidence>
<comment type="catalytic activity">
    <reaction evidence="10">
        <text>a 3'-end 3'-phospho-ribonucleotide-RNA + a 5'-end dephospho-ribonucleoside-RNA + GTP = a ribonucleotidyl-ribonucleotide-RNA + GMP + diphosphate</text>
        <dbReference type="Rhea" id="RHEA:68076"/>
        <dbReference type="Rhea" id="RHEA-COMP:10463"/>
        <dbReference type="Rhea" id="RHEA-COMP:13936"/>
        <dbReference type="Rhea" id="RHEA-COMP:17355"/>
        <dbReference type="ChEBI" id="CHEBI:33019"/>
        <dbReference type="ChEBI" id="CHEBI:37565"/>
        <dbReference type="ChEBI" id="CHEBI:58115"/>
        <dbReference type="ChEBI" id="CHEBI:83062"/>
        <dbReference type="ChEBI" id="CHEBI:138284"/>
        <dbReference type="ChEBI" id="CHEBI:173118"/>
        <dbReference type="EC" id="6.5.1.8"/>
    </reaction>
</comment>
<evidence type="ECO:0000256" key="10">
    <source>
        <dbReference type="ARBA" id="ARBA00047746"/>
    </source>
</evidence>
<dbReference type="HOGENOM" id="CLU_022279_4_0_2"/>
<evidence type="ECO:0000256" key="3">
    <source>
        <dbReference type="ARBA" id="ARBA00022598"/>
    </source>
</evidence>
<reference evidence="16 17" key="1">
    <citation type="journal article" date="2005" name="Genome Res.">
        <title>Living with two extremes: conclusions from the genome sequence of Natronomonas pharaonis.</title>
        <authorList>
            <person name="Falb M."/>
            <person name="Pfeiffer F."/>
            <person name="Palm P."/>
            <person name="Rodewald K."/>
            <person name="Hickmann V."/>
            <person name="Tittor J."/>
            <person name="Oesterhelt D."/>
        </authorList>
    </citation>
    <scope>NUCLEOTIDE SEQUENCE [LARGE SCALE GENOMIC DNA]</scope>
    <source>
        <strain evidence="17">ATCC 35678 / DSM 2160 / CIP 103997 / JCM 8858 / NBRC 14720 / NCIMB 2260 / Gabara</strain>
    </source>
</reference>
<comment type="cofactor">
    <cofactor evidence="14 15">
        <name>Mn(2+)</name>
        <dbReference type="ChEBI" id="CHEBI:29035"/>
    </cofactor>
    <text evidence="14 15">Binds 2 manganese ions per subunit.</text>
</comment>
<evidence type="ECO:0000256" key="14">
    <source>
        <dbReference type="PIRSR" id="PIRSR601233-3"/>
    </source>
</evidence>
<dbReference type="Proteomes" id="UP000002698">
    <property type="component" value="Chromosome"/>
</dbReference>
<feature type="binding site" evidence="14">
    <location>
        <position position="328"/>
    </location>
    <ligand>
        <name>Mn(2+)</name>
        <dbReference type="ChEBI" id="CHEBI:29035"/>
        <label>2</label>
    </ligand>
</feature>
<dbReference type="Pfam" id="PF01139">
    <property type="entry name" value="RtcB"/>
    <property type="match status" value="1"/>
</dbReference>
<evidence type="ECO:0000256" key="12">
    <source>
        <dbReference type="PIRSR" id="PIRSR601233-1"/>
    </source>
</evidence>
<dbReference type="GO" id="GO:0006396">
    <property type="term" value="P:RNA processing"/>
    <property type="evidence" value="ECO:0007669"/>
    <property type="project" value="InterPro"/>
</dbReference>
<evidence type="ECO:0000256" key="15">
    <source>
        <dbReference type="RuleBase" id="RU371113"/>
    </source>
</evidence>
<dbReference type="SUPFAM" id="SSF103365">
    <property type="entry name" value="Hypothetical protein PH1602"/>
    <property type="match status" value="1"/>
</dbReference>
<dbReference type="EMBL" id="CR936257">
    <property type="protein sequence ID" value="CAI49058.1"/>
    <property type="molecule type" value="Genomic_DNA"/>
</dbReference>
<dbReference type="AlphaFoldDB" id="A0A1U7EVK7"/>
<keyword evidence="4 14" id="KW-0479">Metal-binding</keyword>
<dbReference type="InterPro" id="IPR036025">
    <property type="entry name" value="RtcB-like_sf"/>
</dbReference>
<dbReference type="PANTHER" id="PTHR11118">
    <property type="entry name" value="RNA-SPLICING LIGASE RTCB HOMOLOG"/>
    <property type="match status" value="1"/>
</dbReference>
<evidence type="ECO:0000313" key="16">
    <source>
        <dbReference type="EMBL" id="CAI49058.1"/>
    </source>
</evidence>
<keyword evidence="5 13" id="KW-0547">Nucleotide-binding</keyword>
<evidence type="ECO:0000256" key="11">
    <source>
        <dbReference type="ARBA" id="ARBA00049514"/>
    </source>
</evidence>
<dbReference type="PANTHER" id="PTHR11118:SF1">
    <property type="entry name" value="RNA-SPLICING LIGASE RTCB HOMOLOG"/>
    <property type="match status" value="1"/>
</dbReference>
<dbReference type="GO" id="GO:0046872">
    <property type="term" value="F:metal ion binding"/>
    <property type="evidence" value="ECO:0007669"/>
    <property type="project" value="UniProtKB-UniRule"/>
</dbReference>
<dbReference type="KEGG" id="nph:NP_1934A"/>
<comment type="subunit">
    <text evidence="2 15">Monomer.</text>
</comment>
<evidence type="ECO:0000256" key="4">
    <source>
        <dbReference type="ARBA" id="ARBA00022723"/>
    </source>
</evidence>
<evidence type="ECO:0000256" key="2">
    <source>
        <dbReference type="ARBA" id="ARBA00011245"/>
    </source>
</evidence>
<dbReference type="InterPro" id="IPR001233">
    <property type="entry name" value="RtcB"/>
</dbReference>
<dbReference type="GO" id="GO:0005525">
    <property type="term" value="F:GTP binding"/>
    <property type="evidence" value="ECO:0007669"/>
    <property type="project" value="UniProtKB-KW"/>
</dbReference>
<keyword evidence="3 15" id="KW-0436">Ligase</keyword>
<gene>
    <name evidence="16" type="primary">rtcB2</name>
    <name evidence="15" type="synonym">rtcB</name>
    <name evidence="16" type="ordered locus">NP_1934A</name>
</gene>